<organism evidence="2 3">
    <name type="scientific">Pyricularia grisea</name>
    <name type="common">Crabgrass-specific blast fungus</name>
    <name type="synonym">Magnaporthe grisea</name>
    <dbReference type="NCBI Taxonomy" id="148305"/>
    <lineage>
        <taxon>Eukaryota</taxon>
        <taxon>Fungi</taxon>
        <taxon>Dikarya</taxon>
        <taxon>Ascomycota</taxon>
        <taxon>Pezizomycotina</taxon>
        <taxon>Sordariomycetes</taxon>
        <taxon>Sordariomycetidae</taxon>
        <taxon>Magnaporthales</taxon>
        <taxon>Pyriculariaceae</taxon>
        <taxon>Pyricularia</taxon>
    </lineage>
</organism>
<evidence type="ECO:0000256" key="1">
    <source>
        <dbReference type="SAM" id="MobiDB-lite"/>
    </source>
</evidence>
<protein>
    <submittedName>
        <fullName evidence="3">Uncharacterized protein</fullName>
    </submittedName>
</protein>
<proteinExistence type="predicted"/>
<dbReference type="GeneID" id="41958635"/>
<dbReference type="RefSeq" id="XP_030984682.1">
    <property type="nucleotide sequence ID" value="XM_031123726.1"/>
</dbReference>
<feature type="region of interest" description="Disordered" evidence="1">
    <location>
        <begin position="91"/>
        <end position="111"/>
    </location>
</feature>
<evidence type="ECO:0000313" key="2">
    <source>
        <dbReference type="Proteomes" id="UP000515153"/>
    </source>
</evidence>
<keyword evidence="2" id="KW-1185">Reference proteome</keyword>
<gene>
    <name evidence="3" type="ORF">PgNI_03672</name>
</gene>
<sequence>MAWKDLLDYMQCRAKGTKKEKKQKKEKKKSLTREFCGIGSHYVARGSEEGLSKKDDHQCSGNQTRITSTGTRWSLLDEYALKRVISVYRSKLNHPQPRGRKGERKQQQSYEGKKIIYLIPSIGSRGTPPNSATMHRR</sequence>
<reference evidence="3" key="2">
    <citation type="submission" date="2019-10" db="EMBL/GenBank/DDBJ databases">
        <authorList>
            <consortium name="NCBI Genome Project"/>
        </authorList>
    </citation>
    <scope>NUCLEOTIDE SEQUENCE</scope>
    <source>
        <strain evidence="3">NI907</strain>
    </source>
</reference>
<name>A0A6P8BBW6_PYRGI</name>
<dbReference type="KEGG" id="pgri:PgNI_03672"/>
<dbReference type="AlphaFoldDB" id="A0A6P8BBW6"/>
<evidence type="ECO:0000313" key="3">
    <source>
        <dbReference type="RefSeq" id="XP_030984682.1"/>
    </source>
</evidence>
<dbReference type="Proteomes" id="UP000515153">
    <property type="component" value="Unplaced"/>
</dbReference>
<accession>A0A6P8BBW6</accession>
<reference evidence="3" key="3">
    <citation type="submission" date="2025-08" db="UniProtKB">
        <authorList>
            <consortium name="RefSeq"/>
        </authorList>
    </citation>
    <scope>IDENTIFICATION</scope>
    <source>
        <strain evidence="3">NI907</strain>
    </source>
</reference>
<reference evidence="3" key="1">
    <citation type="journal article" date="2019" name="Mol. Biol. Evol.">
        <title>Blast fungal genomes show frequent chromosomal changes, gene gains and losses, and effector gene turnover.</title>
        <authorList>
            <person name="Gomez Luciano L.B."/>
            <person name="Jason Tsai I."/>
            <person name="Chuma I."/>
            <person name="Tosa Y."/>
            <person name="Chen Y.H."/>
            <person name="Li J.Y."/>
            <person name="Li M.Y."/>
            <person name="Jade Lu M.Y."/>
            <person name="Nakayashiki H."/>
            <person name="Li W.H."/>
        </authorList>
    </citation>
    <scope>NUCLEOTIDE SEQUENCE</scope>
    <source>
        <strain evidence="3">NI907</strain>
    </source>
</reference>